<protein>
    <submittedName>
        <fullName evidence="1">Uncharacterized protein</fullName>
    </submittedName>
</protein>
<dbReference type="AlphaFoldDB" id="A0AAD3Y0P0"/>
<evidence type="ECO:0000313" key="2">
    <source>
        <dbReference type="Proteomes" id="UP001279734"/>
    </source>
</evidence>
<dbReference type="EMBL" id="BSYO01000028">
    <property type="protein sequence ID" value="GMH24718.1"/>
    <property type="molecule type" value="Genomic_DNA"/>
</dbReference>
<reference evidence="1" key="1">
    <citation type="submission" date="2023-05" db="EMBL/GenBank/DDBJ databases">
        <title>Nepenthes gracilis genome sequencing.</title>
        <authorList>
            <person name="Fukushima K."/>
        </authorList>
    </citation>
    <scope>NUCLEOTIDE SEQUENCE</scope>
    <source>
        <strain evidence="1">SING2019-196</strain>
    </source>
</reference>
<keyword evidence="2" id="KW-1185">Reference proteome</keyword>
<organism evidence="1 2">
    <name type="scientific">Nepenthes gracilis</name>
    <name type="common">Slender pitcher plant</name>
    <dbReference type="NCBI Taxonomy" id="150966"/>
    <lineage>
        <taxon>Eukaryota</taxon>
        <taxon>Viridiplantae</taxon>
        <taxon>Streptophyta</taxon>
        <taxon>Embryophyta</taxon>
        <taxon>Tracheophyta</taxon>
        <taxon>Spermatophyta</taxon>
        <taxon>Magnoliopsida</taxon>
        <taxon>eudicotyledons</taxon>
        <taxon>Gunneridae</taxon>
        <taxon>Pentapetalae</taxon>
        <taxon>Caryophyllales</taxon>
        <taxon>Nepenthaceae</taxon>
        <taxon>Nepenthes</taxon>
    </lineage>
</organism>
<sequence length="70" mass="8095">MDPCLKRRYDEPETTLSCWPIVERDDKNGIGSAPTEEDIFTQFHNSKEDKTFRMTVKDVYLSDAPLSLGR</sequence>
<evidence type="ECO:0000313" key="1">
    <source>
        <dbReference type="EMBL" id="GMH24718.1"/>
    </source>
</evidence>
<name>A0AAD3Y0P0_NEPGR</name>
<proteinExistence type="predicted"/>
<dbReference type="Proteomes" id="UP001279734">
    <property type="component" value="Unassembled WGS sequence"/>
</dbReference>
<gene>
    <name evidence="1" type="ORF">Nepgr_026561</name>
</gene>
<accession>A0AAD3Y0P0</accession>
<comment type="caution">
    <text evidence="1">The sequence shown here is derived from an EMBL/GenBank/DDBJ whole genome shotgun (WGS) entry which is preliminary data.</text>
</comment>
<feature type="non-terminal residue" evidence="1">
    <location>
        <position position="70"/>
    </location>
</feature>